<dbReference type="PATRIC" id="fig|1280953.3.peg.382"/>
<dbReference type="PANTHER" id="PTHR36302:SF1">
    <property type="entry name" value="COPPER CHAPERONE PCU(A)C"/>
    <property type="match status" value="1"/>
</dbReference>
<dbReference type="PROSITE" id="PS51257">
    <property type="entry name" value="PROKAR_LIPOPROTEIN"/>
    <property type="match status" value="1"/>
</dbReference>
<dbReference type="Pfam" id="PF04314">
    <property type="entry name" value="PCuAC"/>
    <property type="match status" value="1"/>
</dbReference>
<protein>
    <recommendedName>
        <fullName evidence="4">Lipoprotein</fullName>
    </recommendedName>
</protein>
<proteinExistence type="predicted"/>
<dbReference type="InterPro" id="IPR058248">
    <property type="entry name" value="Lxx211020-like"/>
</dbReference>
<dbReference type="AlphaFoldDB" id="A0A059GB59"/>
<dbReference type="eggNOG" id="COG2847">
    <property type="taxonomic scope" value="Bacteria"/>
</dbReference>
<organism evidence="2 3">
    <name type="scientific">Hyphomonas oceanitis SCH89</name>
    <dbReference type="NCBI Taxonomy" id="1280953"/>
    <lineage>
        <taxon>Bacteria</taxon>
        <taxon>Pseudomonadati</taxon>
        <taxon>Pseudomonadota</taxon>
        <taxon>Alphaproteobacteria</taxon>
        <taxon>Hyphomonadales</taxon>
        <taxon>Hyphomonadaceae</taxon>
        <taxon>Hyphomonas</taxon>
    </lineage>
</organism>
<dbReference type="EMBL" id="ARYL01000002">
    <property type="protein sequence ID" value="KDA04051.1"/>
    <property type="molecule type" value="Genomic_DNA"/>
</dbReference>
<evidence type="ECO:0000313" key="2">
    <source>
        <dbReference type="EMBL" id="KDA04051.1"/>
    </source>
</evidence>
<dbReference type="InterPro" id="IPR036182">
    <property type="entry name" value="PCuAC_sf"/>
</dbReference>
<evidence type="ECO:0000256" key="1">
    <source>
        <dbReference type="SAM" id="SignalP"/>
    </source>
</evidence>
<keyword evidence="3" id="KW-1185">Reference proteome</keyword>
<dbReference type="SUPFAM" id="SSF110087">
    <property type="entry name" value="DR1885-like metal-binding protein"/>
    <property type="match status" value="1"/>
</dbReference>
<feature type="chain" id="PRO_5001578132" description="Lipoprotein" evidence="1">
    <location>
        <begin position="18"/>
        <end position="152"/>
    </location>
</feature>
<evidence type="ECO:0000313" key="3">
    <source>
        <dbReference type="Proteomes" id="UP000024942"/>
    </source>
</evidence>
<dbReference type="OrthoDB" id="9796962at2"/>
<dbReference type="Gene3D" id="2.60.40.1890">
    <property type="entry name" value="PCu(A)C copper chaperone"/>
    <property type="match status" value="1"/>
</dbReference>
<dbReference type="STRING" id="1280953.HOC_01896"/>
<evidence type="ECO:0008006" key="4">
    <source>
        <dbReference type="Google" id="ProtNLM"/>
    </source>
</evidence>
<reference evidence="2 3" key="1">
    <citation type="journal article" date="2014" name="Antonie Van Leeuwenhoek">
        <title>Hyphomonas beringensis sp. nov. and Hyphomonas chukchiensis sp. nov., isolated from surface seawater of the Bering Sea and Chukchi Sea.</title>
        <authorList>
            <person name="Li C."/>
            <person name="Lai Q."/>
            <person name="Li G."/>
            <person name="Dong C."/>
            <person name="Wang J."/>
            <person name="Liao Y."/>
            <person name="Shao Z."/>
        </authorList>
    </citation>
    <scope>NUCLEOTIDE SEQUENCE [LARGE SCALE GENOMIC DNA]</scope>
    <source>
        <strain evidence="2 3">SCH89</strain>
    </source>
</reference>
<sequence length="152" mass="15777">MKRLLPAVALIGLGLVAACSNPVPEGESALDISGAYIVMPAGGQGIASGGLVVKVRGTDEMLTGVTTDAADSVELHTMAMDNGVMRMRQVESFPVTEKAPLVLERGGNHLMLFGFDKSLAVGDSADLVLTFSDGQGKEQMMVTKAEIIGQAD</sequence>
<dbReference type="InterPro" id="IPR007410">
    <property type="entry name" value="LpqE-like"/>
</dbReference>
<keyword evidence="1" id="KW-0732">Signal</keyword>
<comment type="caution">
    <text evidence="2">The sequence shown here is derived from an EMBL/GenBank/DDBJ whole genome shotgun (WGS) entry which is preliminary data.</text>
</comment>
<dbReference type="Proteomes" id="UP000024942">
    <property type="component" value="Unassembled WGS sequence"/>
</dbReference>
<feature type="signal peptide" evidence="1">
    <location>
        <begin position="1"/>
        <end position="17"/>
    </location>
</feature>
<dbReference type="RefSeq" id="WP_051624432.1">
    <property type="nucleotide sequence ID" value="NZ_ARYL01000002.1"/>
</dbReference>
<accession>A0A059GB59</accession>
<dbReference type="PANTHER" id="PTHR36302">
    <property type="entry name" value="BLR7088 PROTEIN"/>
    <property type="match status" value="1"/>
</dbReference>
<name>A0A059GB59_9PROT</name>
<gene>
    <name evidence="2" type="ORF">HOC_01896</name>
</gene>